<protein>
    <submittedName>
        <fullName evidence="11">Molybdopterin-dependent oxidoreductase</fullName>
    </submittedName>
</protein>
<dbReference type="CDD" id="cd02783">
    <property type="entry name" value="MopB_CT_2"/>
    <property type="match status" value="1"/>
</dbReference>
<dbReference type="GO" id="GO:0051539">
    <property type="term" value="F:4 iron, 4 sulfur cluster binding"/>
    <property type="evidence" value="ECO:0007669"/>
    <property type="project" value="UniProtKB-KW"/>
</dbReference>
<dbReference type="Pfam" id="PF00384">
    <property type="entry name" value="Molybdopterin"/>
    <property type="match status" value="1"/>
</dbReference>
<dbReference type="InterPro" id="IPR006657">
    <property type="entry name" value="MoPterin_dinucl-bd_dom"/>
</dbReference>
<evidence type="ECO:0000313" key="12">
    <source>
        <dbReference type="Proteomes" id="UP000476030"/>
    </source>
</evidence>
<dbReference type="SUPFAM" id="SSF53706">
    <property type="entry name" value="Formate dehydrogenase/DMSO reductase, domains 1-3"/>
    <property type="match status" value="1"/>
</dbReference>
<organism evidence="11 12">
    <name type="scientific">Sneathiella litorea</name>
    <dbReference type="NCBI Taxonomy" id="2606216"/>
    <lineage>
        <taxon>Bacteria</taxon>
        <taxon>Pseudomonadati</taxon>
        <taxon>Pseudomonadota</taxon>
        <taxon>Alphaproteobacteria</taxon>
        <taxon>Sneathiellales</taxon>
        <taxon>Sneathiellaceae</taxon>
        <taxon>Sneathiella</taxon>
    </lineage>
</organism>
<dbReference type="GO" id="GO:0043546">
    <property type="term" value="F:molybdopterin cofactor binding"/>
    <property type="evidence" value="ECO:0007669"/>
    <property type="project" value="InterPro"/>
</dbReference>
<proteinExistence type="inferred from homology"/>
<keyword evidence="8" id="KW-0411">Iron-sulfur</keyword>
<dbReference type="Pfam" id="PF04879">
    <property type="entry name" value="Molybdop_Fe4S4"/>
    <property type="match status" value="1"/>
</dbReference>
<comment type="caution">
    <text evidence="11">The sequence shown here is derived from an EMBL/GenBank/DDBJ whole genome shotgun (WGS) entry which is preliminary data.</text>
</comment>
<dbReference type="PANTHER" id="PTHR43598">
    <property type="entry name" value="TUNGSTEN-CONTAINING FORMYLMETHANOFURAN DEHYDROGENASE 2 SUBUNIT B"/>
    <property type="match status" value="1"/>
</dbReference>
<dbReference type="Gene3D" id="2.40.40.20">
    <property type="match status" value="1"/>
</dbReference>
<dbReference type="Gene3D" id="3.40.50.740">
    <property type="match status" value="1"/>
</dbReference>
<dbReference type="SUPFAM" id="SSF50692">
    <property type="entry name" value="ADC-like"/>
    <property type="match status" value="1"/>
</dbReference>
<evidence type="ECO:0000256" key="9">
    <source>
        <dbReference type="SAM" id="MobiDB-lite"/>
    </source>
</evidence>
<keyword evidence="5" id="KW-0479">Metal-binding</keyword>
<dbReference type="SMART" id="SM00926">
    <property type="entry name" value="Molybdop_Fe4S4"/>
    <property type="match status" value="1"/>
</dbReference>
<comment type="similarity">
    <text evidence="3">Belongs to the prokaryotic molybdopterin-containing oxidoreductase family.</text>
</comment>
<feature type="region of interest" description="Disordered" evidence="9">
    <location>
        <begin position="955"/>
        <end position="997"/>
    </location>
</feature>
<evidence type="ECO:0000313" key="11">
    <source>
        <dbReference type="EMBL" id="MZR31778.1"/>
    </source>
</evidence>
<dbReference type="Proteomes" id="UP000476030">
    <property type="component" value="Unassembled WGS sequence"/>
</dbReference>
<evidence type="ECO:0000256" key="8">
    <source>
        <dbReference type="ARBA" id="ARBA00023014"/>
    </source>
</evidence>
<dbReference type="Pfam" id="PF01568">
    <property type="entry name" value="Molydop_binding"/>
    <property type="match status" value="1"/>
</dbReference>
<evidence type="ECO:0000256" key="7">
    <source>
        <dbReference type="ARBA" id="ARBA00023004"/>
    </source>
</evidence>
<keyword evidence="12" id="KW-1185">Reference proteome</keyword>
<reference evidence="11 12" key="1">
    <citation type="submission" date="2019-12" db="EMBL/GenBank/DDBJ databases">
        <title>Snethiella sp. nov. sp. isolated from sea sand.</title>
        <authorList>
            <person name="Kim J."/>
            <person name="Jeong S.E."/>
            <person name="Jung H.S."/>
            <person name="Jeon C.O."/>
        </authorList>
    </citation>
    <scope>NUCLEOTIDE SEQUENCE [LARGE SCALE GENOMIC DNA]</scope>
    <source>
        <strain evidence="11 12">DP05</strain>
    </source>
</reference>
<dbReference type="RefSeq" id="WP_161316372.1">
    <property type="nucleotide sequence ID" value="NZ_WTUW01000009.1"/>
</dbReference>
<dbReference type="PANTHER" id="PTHR43598:SF5">
    <property type="entry name" value="DMSO REDUCTASE CHAIN A"/>
    <property type="match status" value="1"/>
</dbReference>
<evidence type="ECO:0000259" key="10">
    <source>
        <dbReference type="PROSITE" id="PS51669"/>
    </source>
</evidence>
<evidence type="ECO:0000256" key="3">
    <source>
        <dbReference type="ARBA" id="ARBA00010312"/>
    </source>
</evidence>
<dbReference type="PROSITE" id="PS51669">
    <property type="entry name" value="4FE4S_MOW_BIS_MGD"/>
    <property type="match status" value="1"/>
</dbReference>
<name>A0A6L8W9I8_9PROT</name>
<gene>
    <name evidence="11" type="ORF">GQE98_14170</name>
</gene>
<dbReference type="InterPro" id="IPR006656">
    <property type="entry name" value="Mopterin_OxRdtase"/>
</dbReference>
<evidence type="ECO:0000256" key="2">
    <source>
        <dbReference type="ARBA" id="ARBA00004196"/>
    </source>
</evidence>
<dbReference type="Gene3D" id="3.40.228.10">
    <property type="entry name" value="Dimethylsulfoxide Reductase, domain 2"/>
    <property type="match status" value="1"/>
</dbReference>
<evidence type="ECO:0000256" key="1">
    <source>
        <dbReference type="ARBA" id="ARBA00001966"/>
    </source>
</evidence>
<dbReference type="GO" id="GO:0016491">
    <property type="term" value="F:oxidoreductase activity"/>
    <property type="evidence" value="ECO:0007669"/>
    <property type="project" value="UniProtKB-KW"/>
</dbReference>
<keyword evidence="7" id="KW-0408">Iron</keyword>
<dbReference type="Gene3D" id="3.30.200.210">
    <property type="match status" value="1"/>
</dbReference>
<evidence type="ECO:0000256" key="6">
    <source>
        <dbReference type="ARBA" id="ARBA00023002"/>
    </source>
</evidence>
<evidence type="ECO:0000256" key="4">
    <source>
        <dbReference type="ARBA" id="ARBA00022485"/>
    </source>
</evidence>
<keyword evidence="4" id="KW-0004">4Fe-4S</keyword>
<dbReference type="InterPro" id="IPR009010">
    <property type="entry name" value="Asp_de-COase-like_dom_sf"/>
</dbReference>
<comment type="subcellular location">
    <subcellularLocation>
        <location evidence="2">Cell envelope</location>
    </subcellularLocation>
</comment>
<accession>A0A6L8W9I8</accession>
<keyword evidence="6" id="KW-0560">Oxidoreductase</keyword>
<dbReference type="InterPro" id="IPR006963">
    <property type="entry name" value="Mopterin_OxRdtase_4Fe-4S_dom"/>
</dbReference>
<dbReference type="AlphaFoldDB" id="A0A6L8W9I8"/>
<comment type="cofactor">
    <cofactor evidence="1">
        <name>[4Fe-4S] cluster</name>
        <dbReference type="ChEBI" id="CHEBI:49883"/>
    </cofactor>
</comment>
<dbReference type="GO" id="GO:0046872">
    <property type="term" value="F:metal ion binding"/>
    <property type="evidence" value="ECO:0007669"/>
    <property type="project" value="UniProtKB-KW"/>
</dbReference>
<dbReference type="EMBL" id="WTUW01000009">
    <property type="protein sequence ID" value="MZR31778.1"/>
    <property type="molecule type" value="Genomic_DNA"/>
</dbReference>
<feature type="domain" description="4Fe-4S Mo/W bis-MGD-type" evidence="10">
    <location>
        <begin position="20"/>
        <end position="76"/>
    </location>
</feature>
<sequence>MTEGIVLRDDRADTSPIVSDEVKYTTCYMCACRCGIKVHLKDNKIRYIEGNPDHPVNKGVLCAKGSAGIMQQNSPAKLQKPLLRVGERGEGKFKEIEWEEALDLAAGWLKDVRADDPSKLAFFTGRDQSQSFTGWWAKQYGTRNFAAHGGFCSVNMAAAGLYSIGGSFWEFGEPDWDLTKYFLMFGVAEDHDSNPIKIGLGKLKTREDAKFVSVNPVRSGYSAIADEWVGITPGTDGLFVMAIIHELLRAEKIDWEYLKRYTNASWLVIQAEGEADNGLFARDATGTALIATPSGKLLPNSDRKADPALVGTYTLPSGQTAVPAFQLMAARYLDEKYSPDAVAEKTGIKAATIRRIAAEIAEVAFEQEIELDIPWTDWAGRRQEKMIGRPVSMHAMRGISAHSNGFHTCRAIHLLQMILGSIDVPGGFRHKPPYPKPCPPGPTPAGKETQANTPLDGMPLGFPKGPADLLVDDAGNPKRIDKAYSWEYPLSAHGLMHSVIHNAWAGDPQEIDVLFMYMANMGWNSSMNVPDTIRYLTDKKPDGSYKIPKIIYSDAYSSETVAYADLVLPDTTYLERWDCISLLDRPISSAHGAADAIRQPVVTLDRDVRPFQDVLLELGVMLELPGIAAEDGSALYPGGYAEYMVRHERTPDTGPLGGWRGEDGTGQGRGAPNMKQLDAYIANGCFWEKKFTPEQSYYKFANKSYLEEAVHMGWLAMPGQVMMEIYSETLQKFRLAAQGFGDLQPPDHLRPRIDTFFDPMPIWYSALEEEGLPQEEFPLHAVTQRPMHMYHSWGGQNAWLRQITARNPLFIHAETAKAKGIADGDWLWVTSPHGRVKAQAKLMQGVNPHTVWTWNAIGKRKGAWNLKDDAPEATKGFLLNHIISQLLPAREDGYRYSNSDPVTGQAAWYDLRVKVEKCAADEYGETEPMLDPQDHFGLPEPTELLRYGADLKGEASDLEPVPMKDWIGNREENAGQKSGIKPGHGNQLADEAGKEKE</sequence>
<evidence type="ECO:0000256" key="5">
    <source>
        <dbReference type="ARBA" id="ARBA00022723"/>
    </source>
</evidence>
<dbReference type="GO" id="GO:0030313">
    <property type="term" value="C:cell envelope"/>
    <property type="evidence" value="ECO:0007669"/>
    <property type="project" value="UniProtKB-SubCell"/>
</dbReference>